<keyword evidence="6 8" id="KW-0472">Membrane</keyword>
<organism evidence="10 11">
    <name type="scientific">Paenibacillus cineris</name>
    <dbReference type="NCBI Taxonomy" id="237530"/>
    <lineage>
        <taxon>Bacteria</taxon>
        <taxon>Bacillati</taxon>
        <taxon>Bacillota</taxon>
        <taxon>Bacilli</taxon>
        <taxon>Bacillales</taxon>
        <taxon>Paenibacillaceae</taxon>
        <taxon>Paenibacillus</taxon>
    </lineage>
</organism>
<evidence type="ECO:0000256" key="5">
    <source>
        <dbReference type="ARBA" id="ARBA00022989"/>
    </source>
</evidence>
<evidence type="ECO:0000256" key="2">
    <source>
        <dbReference type="ARBA" id="ARBA00004936"/>
    </source>
</evidence>
<comment type="caution">
    <text evidence="10">The sequence shown here is derived from an EMBL/GenBank/DDBJ whole genome shotgun (WGS) entry which is preliminary data.</text>
</comment>
<keyword evidence="4 8" id="KW-0812">Transmembrane</keyword>
<evidence type="ECO:0000256" key="4">
    <source>
        <dbReference type="ARBA" id="ARBA00022692"/>
    </source>
</evidence>
<dbReference type="Proteomes" id="UP000676601">
    <property type="component" value="Unassembled WGS sequence"/>
</dbReference>
<gene>
    <name evidence="10" type="ORF">J21TS7_13090</name>
</gene>
<evidence type="ECO:0000256" key="1">
    <source>
        <dbReference type="ARBA" id="ARBA00004651"/>
    </source>
</evidence>
<dbReference type="Gene3D" id="3.30.1120.170">
    <property type="match status" value="1"/>
</dbReference>
<dbReference type="PANTHER" id="PTHR47371">
    <property type="entry name" value="LIPOTEICHOIC ACID SYNTHASE"/>
    <property type="match status" value="1"/>
</dbReference>
<feature type="compositionally biased region" description="Basic and acidic residues" evidence="7">
    <location>
        <begin position="565"/>
        <end position="575"/>
    </location>
</feature>
<proteinExistence type="predicted"/>
<evidence type="ECO:0000313" key="11">
    <source>
        <dbReference type="Proteomes" id="UP000676601"/>
    </source>
</evidence>
<dbReference type="InterPro" id="IPR000917">
    <property type="entry name" value="Sulfatase_N"/>
</dbReference>
<evidence type="ECO:0000256" key="7">
    <source>
        <dbReference type="SAM" id="MobiDB-lite"/>
    </source>
</evidence>
<dbReference type="CDD" id="cd16015">
    <property type="entry name" value="LTA_synthase"/>
    <property type="match status" value="1"/>
</dbReference>
<evidence type="ECO:0000259" key="9">
    <source>
        <dbReference type="Pfam" id="PF00884"/>
    </source>
</evidence>
<dbReference type="InterPro" id="IPR017850">
    <property type="entry name" value="Alkaline_phosphatase_core_sf"/>
</dbReference>
<dbReference type="SUPFAM" id="SSF53649">
    <property type="entry name" value="Alkaline phosphatase-like"/>
    <property type="match status" value="1"/>
</dbReference>
<feature type="transmembrane region" description="Helical" evidence="8">
    <location>
        <begin position="50"/>
        <end position="70"/>
    </location>
</feature>
<feature type="region of interest" description="Disordered" evidence="7">
    <location>
        <begin position="512"/>
        <end position="584"/>
    </location>
</feature>
<evidence type="ECO:0000256" key="3">
    <source>
        <dbReference type="ARBA" id="ARBA00022475"/>
    </source>
</evidence>
<comment type="subcellular location">
    <subcellularLocation>
        <location evidence="1">Cell membrane</location>
        <topology evidence="1">Multi-pass membrane protein</topology>
    </subcellularLocation>
</comment>
<dbReference type="EMBL" id="BORU01000001">
    <property type="protein sequence ID" value="GIO52991.1"/>
    <property type="molecule type" value="Genomic_DNA"/>
</dbReference>
<sequence>MNAKGFFVFFSQNRESFGQDGTPYNRSRIDRHIMLLGVVKELMNRFKSRYARYIAAALSTALIAGAVLLYRNLPAKLQPETKPHSLTQKEVKPQREKTIPEKLEELDRTYPFGEPPEGSARTYWGAGKGKNLIVVQLESFQNFVLNASVQGQQVAPVLKQLSKESLYFPYIFQQIGVGNTSDAEFAASTSIYPIGFSAMSTTYADRKLPSLAKLLGRNHYVTATFHVNDVTFWNRDQMYPALGFHAYYDKPYFSKVKFSRFGASDEELFRVGIRKMKTMRKLDKRFYAQFVTVTSHSPYKIKEADKRLHLPDDFADGRLGDYLTAVNYTDYALGTFIDKLKRSGLWDTSVVVIYGDHFGLHKRYHRPATVSKALGIPYHKHISTYNVPLIIHLPGQREGKRIERTGGQIDILPTVANVMGIDLKQEKFTAFGHDLANVGHNIVGSRYYMPAGSFFNDDIVFVAGKNGFEDGKAYDLRTMLPVQNVERYRPDFEFIQKRMGLSDRYVKRLPARPGVKLESQSKQEPAGAKAPPKAETGPGAKPGERQAGNDGPAGLRAKPSSNGKAGKDGSKERIKQPAADHPAR</sequence>
<reference evidence="10 11" key="1">
    <citation type="submission" date="2021-03" db="EMBL/GenBank/DDBJ databases">
        <title>Antimicrobial resistance genes in bacteria isolated from Japanese honey, and their potential for conferring macrolide and lincosamide resistance in the American foulbrood pathogen Paenibacillus larvae.</title>
        <authorList>
            <person name="Okamoto M."/>
            <person name="Kumagai M."/>
            <person name="Kanamori H."/>
            <person name="Takamatsu D."/>
        </authorList>
    </citation>
    <scope>NUCLEOTIDE SEQUENCE [LARGE SCALE GENOMIC DNA]</scope>
    <source>
        <strain evidence="10 11">J21TS7</strain>
    </source>
</reference>
<feature type="domain" description="Sulfatase N-terminal" evidence="9">
    <location>
        <begin position="130"/>
        <end position="421"/>
    </location>
</feature>
<keyword evidence="5 8" id="KW-1133">Transmembrane helix</keyword>
<dbReference type="Gene3D" id="3.40.720.10">
    <property type="entry name" value="Alkaline Phosphatase, subunit A"/>
    <property type="match status" value="1"/>
</dbReference>
<dbReference type="InterPro" id="IPR050448">
    <property type="entry name" value="OpgB/LTA_synthase_biosynth"/>
</dbReference>
<evidence type="ECO:0000313" key="10">
    <source>
        <dbReference type="EMBL" id="GIO52991.1"/>
    </source>
</evidence>
<dbReference type="Pfam" id="PF00884">
    <property type="entry name" value="Sulfatase"/>
    <property type="match status" value="1"/>
</dbReference>
<comment type="pathway">
    <text evidence="2">Cell wall biogenesis; lipoteichoic acid biosynthesis.</text>
</comment>
<keyword evidence="3" id="KW-1003">Cell membrane</keyword>
<protein>
    <recommendedName>
        <fullName evidence="9">Sulfatase N-terminal domain-containing protein</fullName>
    </recommendedName>
</protein>
<accession>A0ABQ4L8V6</accession>
<evidence type="ECO:0000256" key="6">
    <source>
        <dbReference type="ARBA" id="ARBA00023136"/>
    </source>
</evidence>
<dbReference type="PANTHER" id="PTHR47371:SF3">
    <property type="entry name" value="PHOSPHOGLYCEROL TRANSFERASE I"/>
    <property type="match status" value="1"/>
</dbReference>
<name>A0ABQ4L8V6_9BACL</name>
<keyword evidence="11" id="KW-1185">Reference proteome</keyword>
<evidence type="ECO:0000256" key="8">
    <source>
        <dbReference type="SAM" id="Phobius"/>
    </source>
</evidence>
<feature type="compositionally biased region" description="Low complexity" evidence="7">
    <location>
        <begin position="524"/>
        <end position="541"/>
    </location>
</feature>